<evidence type="ECO:0000313" key="3">
    <source>
        <dbReference type="Proteomes" id="UP000014023"/>
    </source>
</evidence>
<gene>
    <name evidence="2" type="ORF">IKE_00095</name>
</gene>
<name>A0A9W5VBD1_BACCE</name>
<organism evidence="2 3">
    <name type="scientific">Bacillus cereus VD196</name>
    <dbReference type="NCBI Taxonomy" id="1053243"/>
    <lineage>
        <taxon>Bacteria</taxon>
        <taxon>Bacillati</taxon>
        <taxon>Bacillota</taxon>
        <taxon>Bacilli</taxon>
        <taxon>Bacillales</taxon>
        <taxon>Bacillaceae</taxon>
        <taxon>Bacillus</taxon>
        <taxon>Bacillus cereus group</taxon>
    </lineage>
</organism>
<dbReference type="Proteomes" id="UP000014023">
    <property type="component" value="Unassembled WGS sequence"/>
</dbReference>
<dbReference type="AlphaFoldDB" id="A0A9W5VBD1"/>
<feature type="coiled-coil region" evidence="1">
    <location>
        <begin position="122"/>
        <end position="149"/>
    </location>
</feature>
<dbReference type="EMBL" id="AHFL01000002">
    <property type="protein sequence ID" value="EOO70081.1"/>
    <property type="molecule type" value="Genomic_DNA"/>
</dbReference>
<evidence type="ECO:0000256" key="1">
    <source>
        <dbReference type="SAM" id="Coils"/>
    </source>
</evidence>
<reference evidence="2 3" key="1">
    <citation type="submission" date="2012-12" db="EMBL/GenBank/DDBJ databases">
        <title>The Genome Sequence of Bacillus cereus VD196.</title>
        <authorList>
            <consortium name="The Broad Institute Genome Sequencing Platform"/>
            <consortium name="The Broad Institute Genome Sequencing Center for Infectious Disease"/>
            <person name="Feldgarden M."/>
            <person name="Van der Auwera G.A."/>
            <person name="Mahillon J."/>
            <person name="Duprez V."/>
            <person name="Timmery S."/>
            <person name="Mattelet C."/>
            <person name="Dierick K."/>
            <person name="Sun M."/>
            <person name="Yu Z."/>
            <person name="Zhu L."/>
            <person name="Hu X."/>
            <person name="Shank E.B."/>
            <person name="Swiecicka I."/>
            <person name="Hansen B.M."/>
            <person name="Andrup L."/>
            <person name="Walker B."/>
            <person name="Young S.K."/>
            <person name="Zeng Q."/>
            <person name="Gargeya S."/>
            <person name="Fitzgerald M."/>
            <person name="Haas B."/>
            <person name="Abouelleil A."/>
            <person name="Alvarado L."/>
            <person name="Arachchi H.M."/>
            <person name="Berlin A.M."/>
            <person name="Chapman S.B."/>
            <person name="Dewar J."/>
            <person name="Goldberg J."/>
            <person name="Griggs A."/>
            <person name="Gujja S."/>
            <person name="Hansen M."/>
            <person name="Howarth C."/>
            <person name="Imamovic A."/>
            <person name="Larimer J."/>
            <person name="McCowan C."/>
            <person name="Murphy C."/>
            <person name="Neiman D."/>
            <person name="Pearson M."/>
            <person name="Priest M."/>
            <person name="Roberts A."/>
            <person name="Saif S."/>
            <person name="Shea T."/>
            <person name="Sisk P."/>
            <person name="Sykes S."/>
            <person name="Wortman J."/>
            <person name="Nusbaum C."/>
            <person name="Birren B."/>
        </authorList>
    </citation>
    <scope>NUCLEOTIDE SEQUENCE [LARGE SCALE GENOMIC DNA]</scope>
    <source>
        <strain evidence="2 3">VD196</strain>
    </source>
</reference>
<accession>A0A9W5VBD1</accession>
<protein>
    <submittedName>
        <fullName evidence="2">Uncharacterized protein</fullName>
    </submittedName>
</protein>
<comment type="caution">
    <text evidence="2">The sequence shown here is derived from an EMBL/GenBank/DDBJ whole genome shotgun (WGS) entry which is preliminary data.</text>
</comment>
<keyword evidence="1" id="KW-0175">Coiled coil</keyword>
<evidence type="ECO:0000313" key="2">
    <source>
        <dbReference type="EMBL" id="EOO70081.1"/>
    </source>
</evidence>
<proteinExistence type="predicted"/>
<sequence>MKDIVCKELISLKSIVEAYQFKKMSLDYKQNVILLVKDNQNRPFIIDLDKNNVNINIFNLEVINVNERLKKIAMLREKVEEKATREKFLMLCPSIKEFQIISGKKIASLVNFLIDETPNPIKVMSELNAEQVINEIKEFERELTSLLSKKIIVWYAHENWDFGVQLELEDFMLYTKEVLHFIGYDDAQRGLIYSSLIVVDEAMRSAFSFLKNEYNVEIVLWKES</sequence>
<dbReference type="RefSeq" id="WP_016124260.1">
    <property type="nucleotide sequence ID" value="NZ_KB976254.1"/>
</dbReference>